<organism evidence="1 2">
    <name type="scientific">Candidatus Epulonipiscium fishelsonii</name>
    <dbReference type="NCBI Taxonomy" id="77094"/>
    <lineage>
        <taxon>Bacteria</taxon>
        <taxon>Bacillati</taxon>
        <taxon>Bacillota</taxon>
        <taxon>Clostridia</taxon>
        <taxon>Lachnospirales</taxon>
        <taxon>Lachnospiraceae</taxon>
        <taxon>Candidatus Epulonipiscium</taxon>
    </lineage>
</organism>
<sequence length="259" mass="28861">MDRSAPIGFLLGIVFISTAIFLEGNLDNFYSVPSILIVVGGITSSLITSYSIEECLNGIKAIKIVFSKNRKDISDYILELEDLSLISRKEGLLALEDRVESINDRFLSKGIMMIIDGTDYALVKDILNNDLLLMRERHSKPQKFWQTVADLGPAWGMIGTLIGLINMLSGLDLATLGPSMGIALITTFYGTIIANFFALPIANNLRKKTAEEVLLKEMLMEGILSIQSGENPIIIKEKLRTYLVPSYRDFLERTESLDF</sequence>
<dbReference type="EMBL" id="LJDB01000052">
    <property type="protein sequence ID" value="ONI40400.1"/>
    <property type="molecule type" value="Genomic_DNA"/>
</dbReference>
<gene>
    <name evidence="1" type="ORF">AN396_06215</name>
</gene>
<evidence type="ECO:0000313" key="1">
    <source>
        <dbReference type="EMBL" id="ONI40400.1"/>
    </source>
</evidence>
<evidence type="ECO:0000313" key="2">
    <source>
        <dbReference type="Proteomes" id="UP000188605"/>
    </source>
</evidence>
<name>A0ACC8XC11_9FIRM</name>
<keyword evidence="2" id="KW-1185">Reference proteome</keyword>
<accession>A0ACC8XC11</accession>
<reference evidence="1" key="1">
    <citation type="submission" date="2016-08" db="EMBL/GenBank/DDBJ databases">
        <authorList>
            <person name="Ngugi D.K."/>
            <person name="Miyake S."/>
            <person name="Stingl U."/>
        </authorList>
    </citation>
    <scope>NUCLEOTIDE SEQUENCE</scope>
    <source>
        <strain evidence="1">SCG-B11WGA-EpuloA1</strain>
    </source>
</reference>
<dbReference type="Proteomes" id="UP000188605">
    <property type="component" value="Unassembled WGS sequence"/>
</dbReference>
<protein>
    <submittedName>
        <fullName evidence="1">Uncharacterized protein</fullName>
    </submittedName>
</protein>
<comment type="caution">
    <text evidence="1">The sequence shown here is derived from an EMBL/GenBank/DDBJ whole genome shotgun (WGS) entry which is preliminary data.</text>
</comment>
<proteinExistence type="predicted"/>